<proteinExistence type="predicted"/>
<sequence>MTPALDNSIKLIDDKEAYLIGYVLTLHCGKYTA</sequence>
<dbReference type="EMBL" id="JAVDUU010000001">
    <property type="protein sequence ID" value="MDR6941500.1"/>
    <property type="molecule type" value="Genomic_DNA"/>
</dbReference>
<dbReference type="Proteomes" id="UP001247620">
    <property type="component" value="Unassembled WGS sequence"/>
</dbReference>
<protein>
    <submittedName>
        <fullName evidence="1">Uncharacterized protein</fullName>
    </submittedName>
</protein>
<evidence type="ECO:0000313" key="1">
    <source>
        <dbReference type="EMBL" id="MDR6941500.1"/>
    </source>
</evidence>
<accession>A0ABU1T7X2</accession>
<evidence type="ECO:0000313" key="2">
    <source>
        <dbReference type="Proteomes" id="UP001247620"/>
    </source>
</evidence>
<gene>
    <name evidence="1" type="ORF">J2W55_001328</name>
</gene>
<comment type="caution">
    <text evidence="1">The sequence shown here is derived from an EMBL/GenBank/DDBJ whole genome shotgun (WGS) entry which is preliminary data.</text>
</comment>
<name>A0ABU1T7X2_9SPHI</name>
<organism evidence="1 2">
    <name type="scientific">Mucilaginibacter pocheonensis</name>
    <dbReference type="NCBI Taxonomy" id="398050"/>
    <lineage>
        <taxon>Bacteria</taxon>
        <taxon>Pseudomonadati</taxon>
        <taxon>Bacteroidota</taxon>
        <taxon>Sphingobacteriia</taxon>
        <taxon>Sphingobacteriales</taxon>
        <taxon>Sphingobacteriaceae</taxon>
        <taxon>Mucilaginibacter</taxon>
    </lineage>
</organism>
<reference evidence="1 2" key="1">
    <citation type="submission" date="2023-07" db="EMBL/GenBank/DDBJ databases">
        <title>Sorghum-associated microbial communities from plants grown in Nebraska, USA.</title>
        <authorList>
            <person name="Schachtman D."/>
        </authorList>
    </citation>
    <scope>NUCLEOTIDE SEQUENCE [LARGE SCALE GENOMIC DNA]</scope>
    <source>
        <strain evidence="1 2">3262</strain>
    </source>
</reference>
<keyword evidence="2" id="KW-1185">Reference proteome</keyword>